<reference evidence="1 2" key="1">
    <citation type="submission" date="2016-03" db="EMBL/GenBank/DDBJ databases">
        <title>Complete genome sequence of Thermococcus gorgonarius.</title>
        <authorList>
            <person name="Oger P.M."/>
        </authorList>
    </citation>
    <scope>NUCLEOTIDE SEQUENCE [LARGE SCALE GENOMIC DNA]</scope>
    <source>
        <strain evidence="1 2">W-12</strain>
    </source>
</reference>
<dbReference type="GeneID" id="33331273"/>
<accession>A0A2Z2M5J8</accession>
<name>A0A2Z2M5J8_THEGO</name>
<sequence>MSRRIIVWYEYAEGTVKLALQEHALTLNKKEHKMVIPVNSTTILEGLNDNIEKKLEEFYLEGHGEIVLIVSPQGDMIGYMFLEEELQQLTQRVSASHSFKKPLQDVLSVTEDVENPLPAL</sequence>
<dbReference type="RefSeq" id="WP_088884670.1">
    <property type="nucleotide sequence ID" value="NZ_CP014855.1"/>
</dbReference>
<proteinExistence type="predicted"/>
<evidence type="ECO:0000313" key="2">
    <source>
        <dbReference type="Proteomes" id="UP000250134"/>
    </source>
</evidence>
<dbReference type="AlphaFoldDB" id="A0A2Z2M5J8"/>
<dbReference type="OrthoDB" id="372921at2157"/>
<dbReference type="Proteomes" id="UP000250134">
    <property type="component" value="Chromosome"/>
</dbReference>
<organism evidence="1 2">
    <name type="scientific">Thermococcus gorgonarius</name>
    <dbReference type="NCBI Taxonomy" id="71997"/>
    <lineage>
        <taxon>Archaea</taxon>
        <taxon>Methanobacteriati</taxon>
        <taxon>Methanobacteriota</taxon>
        <taxon>Thermococci</taxon>
        <taxon>Thermococcales</taxon>
        <taxon>Thermococcaceae</taxon>
        <taxon>Thermococcus</taxon>
    </lineage>
</organism>
<gene>
    <name evidence="1" type="ORF">A3K92_01955</name>
</gene>
<protein>
    <submittedName>
        <fullName evidence="1">Uncharacterized protein</fullName>
    </submittedName>
</protein>
<keyword evidence="2" id="KW-1185">Reference proteome</keyword>
<evidence type="ECO:0000313" key="1">
    <source>
        <dbReference type="EMBL" id="ASJ00329.1"/>
    </source>
</evidence>
<dbReference type="EMBL" id="CP014855">
    <property type="protein sequence ID" value="ASJ00329.1"/>
    <property type="molecule type" value="Genomic_DNA"/>
</dbReference>
<dbReference type="KEGG" id="tgg:A3K92_01955"/>